<proteinExistence type="predicted"/>
<organism evidence="1">
    <name type="scientific">mine drainage metagenome</name>
    <dbReference type="NCBI Taxonomy" id="410659"/>
    <lineage>
        <taxon>unclassified sequences</taxon>
        <taxon>metagenomes</taxon>
        <taxon>ecological metagenomes</taxon>
    </lineage>
</organism>
<gene>
    <name evidence="1" type="ORF">GALL_537170</name>
</gene>
<reference evidence="1" key="1">
    <citation type="submission" date="2016-10" db="EMBL/GenBank/DDBJ databases">
        <title>Sequence of Gallionella enrichment culture.</title>
        <authorList>
            <person name="Poehlein A."/>
            <person name="Muehling M."/>
            <person name="Daniel R."/>
        </authorList>
    </citation>
    <scope>NUCLEOTIDE SEQUENCE</scope>
</reference>
<evidence type="ECO:0000313" key="1">
    <source>
        <dbReference type="EMBL" id="OIQ64731.1"/>
    </source>
</evidence>
<dbReference type="EMBL" id="MLJW01007881">
    <property type="protein sequence ID" value="OIQ64731.1"/>
    <property type="molecule type" value="Genomic_DNA"/>
</dbReference>
<protein>
    <submittedName>
        <fullName evidence="1">Uncharacterized protein</fullName>
    </submittedName>
</protein>
<comment type="caution">
    <text evidence="1">The sequence shown here is derived from an EMBL/GenBank/DDBJ whole genome shotgun (WGS) entry which is preliminary data.</text>
</comment>
<sequence>MLPGDVSQCTDPGRIVVEAGDVVELLATGVQKRGAAFLVDFFEGFQAVAGEGRADHVNPCYAGLAHFNQRWLGVGLQPLGAAQA</sequence>
<name>A0A1J5PHH6_9ZZZZ</name>
<dbReference type="AlphaFoldDB" id="A0A1J5PHH6"/>
<accession>A0A1J5PHH6</accession>